<dbReference type="Proteomes" id="UP000678276">
    <property type="component" value="Unassembled WGS sequence"/>
</dbReference>
<reference evidence="1 2" key="1">
    <citation type="submission" date="2021-04" db="EMBL/GenBank/DDBJ databases">
        <title>Whole genome sequence of Jiella sp. KSK16Y-1.</title>
        <authorList>
            <person name="Tuo L."/>
        </authorList>
    </citation>
    <scope>NUCLEOTIDE SEQUENCE [LARGE SCALE GENOMIC DNA]</scope>
    <source>
        <strain evidence="1 2">KSK16Y-1</strain>
    </source>
</reference>
<keyword evidence="2" id="KW-1185">Reference proteome</keyword>
<dbReference type="RefSeq" id="WP_209595642.1">
    <property type="nucleotide sequence ID" value="NZ_JAGJCF010000014.1"/>
</dbReference>
<protein>
    <submittedName>
        <fullName evidence="1">Uncharacterized protein</fullName>
    </submittedName>
</protein>
<comment type="caution">
    <text evidence="1">The sequence shown here is derived from an EMBL/GenBank/DDBJ whole genome shotgun (WGS) entry which is preliminary data.</text>
</comment>
<organism evidence="1 2">
    <name type="scientific">Jiella mangrovi</name>
    <dbReference type="NCBI Taxonomy" id="2821407"/>
    <lineage>
        <taxon>Bacteria</taxon>
        <taxon>Pseudomonadati</taxon>
        <taxon>Pseudomonadota</taxon>
        <taxon>Alphaproteobacteria</taxon>
        <taxon>Hyphomicrobiales</taxon>
        <taxon>Aurantimonadaceae</taxon>
        <taxon>Jiella</taxon>
    </lineage>
</organism>
<name>A0ABS4BK61_9HYPH</name>
<dbReference type="EMBL" id="JAGJCF010000014">
    <property type="protein sequence ID" value="MBP0617142.1"/>
    <property type="molecule type" value="Genomic_DNA"/>
</dbReference>
<evidence type="ECO:0000313" key="1">
    <source>
        <dbReference type="EMBL" id="MBP0617142.1"/>
    </source>
</evidence>
<gene>
    <name evidence="1" type="ORF">J6595_16270</name>
</gene>
<evidence type="ECO:0000313" key="2">
    <source>
        <dbReference type="Proteomes" id="UP000678276"/>
    </source>
</evidence>
<accession>A0ABS4BK61</accession>
<sequence>MDSREAIVSLIMPLPALSSRKDRHGLVNDGPKLGAVIVPLAQLRPDFSQKMPRR</sequence>
<proteinExistence type="predicted"/>